<feature type="region of interest" description="Disordered" evidence="6">
    <location>
        <begin position="457"/>
        <end position="514"/>
    </location>
</feature>
<evidence type="ECO:0000256" key="3">
    <source>
        <dbReference type="ARBA" id="ARBA00022737"/>
    </source>
</evidence>
<dbReference type="PANTHER" id="PTHR16023">
    <property type="entry name" value="TAX1 BINDING PROTEIN-RELATED"/>
    <property type="match status" value="1"/>
</dbReference>
<comment type="subcellular location">
    <subcellularLocation>
        <location evidence="1">Endomembrane system</location>
    </subcellularLocation>
</comment>
<evidence type="ECO:0000259" key="7">
    <source>
        <dbReference type="Pfam" id="PF11916"/>
    </source>
</evidence>
<dbReference type="EMBL" id="BACD03000004">
    <property type="protein sequence ID" value="GAO46427.1"/>
    <property type="molecule type" value="Genomic_DNA"/>
</dbReference>
<dbReference type="GO" id="GO:0000329">
    <property type="term" value="C:fungal-type vacuole membrane"/>
    <property type="evidence" value="ECO:0007669"/>
    <property type="project" value="TreeGrafter"/>
</dbReference>
<dbReference type="Pfam" id="PF12755">
    <property type="entry name" value="Vac14_Fab1_bd"/>
    <property type="match status" value="1"/>
</dbReference>
<dbReference type="RefSeq" id="XP_019027714.1">
    <property type="nucleotide sequence ID" value="XM_019170965.1"/>
</dbReference>
<feature type="compositionally biased region" description="Gly residues" evidence="6">
    <location>
        <begin position="461"/>
        <end position="470"/>
    </location>
</feature>
<feature type="region of interest" description="Disordered" evidence="6">
    <location>
        <begin position="294"/>
        <end position="337"/>
    </location>
</feature>
<dbReference type="OrthoDB" id="5574975at2759"/>
<dbReference type="Pfam" id="PF11916">
    <property type="entry name" value="Vac14_Fig4_bd"/>
    <property type="match status" value="1"/>
</dbReference>
<dbReference type="STRING" id="698492.A0A0E9N975"/>
<dbReference type="GO" id="GO:0006661">
    <property type="term" value="P:phosphatidylinositol biosynthetic process"/>
    <property type="evidence" value="ECO:0007669"/>
    <property type="project" value="InterPro"/>
</dbReference>
<dbReference type="OMA" id="QCYQHVS"/>
<dbReference type="InterPro" id="IPR011989">
    <property type="entry name" value="ARM-like"/>
</dbReference>
<comment type="similarity">
    <text evidence="2">Belongs to the VAC14 family.</text>
</comment>
<feature type="compositionally biased region" description="Polar residues" evidence="6">
    <location>
        <begin position="479"/>
        <end position="514"/>
    </location>
</feature>
<dbReference type="InterPro" id="IPR021133">
    <property type="entry name" value="HEAT_type_2"/>
</dbReference>
<reference evidence="8 9" key="2">
    <citation type="journal article" date="2014" name="J. Gen. Appl. Microbiol.">
        <title>The early diverging ascomycetous budding yeast Saitoella complicata has three histone deacetylases belonging to the Clr6, Hos2, and Rpd3 lineages.</title>
        <authorList>
            <person name="Nishida H."/>
            <person name="Matsumoto T."/>
            <person name="Kondo S."/>
            <person name="Hamamoto M."/>
            <person name="Yoshikawa H."/>
        </authorList>
    </citation>
    <scope>NUCLEOTIDE SEQUENCE [LARGE SCALE GENOMIC DNA]</scope>
    <source>
        <strain evidence="8 9">NRRL Y-17804</strain>
    </source>
</reference>
<feature type="region of interest" description="Disordered" evidence="6">
    <location>
        <begin position="873"/>
        <end position="946"/>
    </location>
</feature>
<accession>A0A0E9N975</accession>
<dbReference type="AlphaFoldDB" id="A0A0E9N975"/>
<dbReference type="PANTHER" id="PTHR16023:SF0">
    <property type="entry name" value="PROTEIN VAC14 HOMOLOG"/>
    <property type="match status" value="1"/>
</dbReference>
<dbReference type="InterPro" id="IPR016024">
    <property type="entry name" value="ARM-type_fold"/>
</dbReference>
<dbReference type="SUPFAM" id="SSF48371">
    <property type="entry name" value="ARM repeat"/>
    <property type="match status" value="1"/>
</dbReference>
<dbReference type="InterPro" id="IPR021841">
    <property type="entry name" value="VAC14_Fig4p-bd"/>
</dbReference>
<keyword evidence="9" id="KW-1185">Reference proteome</keyword>
<evidence type="ECO:0000256" key="1">
    <source>
        <dbReference type="ARBA" id="ARBA00004308"/>
    </source>
</evidence>
<feature type="domain" description="Vacuolar protein 14 C-terminal Fig4-binding" evidence="7">
    <location>
        <begin position="629"/>
        <end position="806"/>
    </location>
</feature>
<gene>
    <name evidence="8" type="ORF">G7K_0658-t1</name>
</gene>
<protein>
    <recommendedName>
        <fullName evidence="7">Vacuolar protein 14 C-terminal Fig4-binding domain-containing protein</fullName>
    </recommendedName>
</protein>
<proteinExistence type="inferred from homology"/>
<organism evidence="8 9">
    <name type="scientific">Saitoella complicata (strain BCRC 22490 / CBS 7301 / JCM 7358 / NBRC 10748 / NRRL Y-17804)</name>
    <dbReference type="NCBI Taxonomy" id="698492"/>
    <lineage>
        <taxon>Eukaryota</taxon>
        <taxon>Fungi</taxon>
        <taxon>Dikarya</taxon>
        <taxon>Ascomycota</taxon>
        <taxon>Taphrinomycotina</taxon>
        <taxon>Taphrinomycotina incertae sedis</taxon>
        <taxon>Saitoella</taxon>
    </lineage>
</organism>
<dbReference type="Proteomes" id="UP000033140">
    <property type="component" value="Unassembled WGS sequence"/>
</dbReference>
<feature type="repeat" description="HEAT" evidence="5">
    <location>
        <begin position="86"/>
        <end position="121"/>
    </location>
</feature>
<reference evidence="8 9" key="1">
    <citation type="journal article" date="2011" name="J. Gen. Appl. Microbiol.">
        <title>Draft genome sequencing of the enigmatic yeast Saitoella complicata.</title>
        <authorList>
            <person name="Nishida H."/>
            <person name="Hamamoto M."/>
            <person name="Sugiyama J."/>
        </authorList>
    </citation>
    <scope>NUCLEOTIDE SEQUENCE [LARGE SCALE GENOMIC DNA]</scope>
    <source>
        <strain evidence="8 9">NRRL Y-17804</strain>
    </source>
</reference>
<dbReference type="GO" id="GO:0070772">
    <property type="term" value="C:PAS complex"/>
    <property type="evidence" value="ECO:0007669"/>
    <property type="project" value="InterPro"/>
</dbReference>
<feature type="compositionally biased region" description="Low complexity" evidence="6">
    <location>
        <begin position="906"/>
        <end position="918"/>
    </location>
</feature>
<sequence>MDPHLQRGLHDKLYEKRKAAALELERLIRDTAALPDSLPKLRQIVDQLCADTYSSSHPHIRNGGLIGLAAACIALGPSVARFLEDIIPPVLACFTDQDSRVRYYACESMYNIAKVAKGETLLYFNEVFDSLCRLAADSELSVKNGAELLDRLVKDIVSEKAATYVSVLQGDGYGSGVVTPVSEEEEDDGGRPRYAREVERTTAFSLERFIPMVAERIYVINPFTRTFLVSWIILLNSIPDLELITHLPAFLDGLLKFLADPNKDVRTATHVALNDFLAEIRRIAEIKKISGKTAPVNGTQTQTQTQSDDTGAGKSFSDADSASHGHSQPDTDGIAHSLISPSTPTLPFVSEPSPLNPIPNPSSSDIYIPGQDVPISHPALLHILLPHLSSPIEEIQHTALTWVNELFGICGQELLEFVPRVLERVLPVLSSGVEKVRGKAGEVSGNLRGLVMGLPEPAVEMGGGRGSGSGEGRKGSWSAQSEGSRSLSPVTMKKSSMTSALSEPQSSSLVESQSPVVGFAEKEKEEKGGNGLDYATTVSALTLQFLNEHEETRVAALDWLYWLHKKAPTKVLAMDDGTFPVLLKTLSDPSEKVVTRDLQLLALVSSSTSDDYFTSFMLNLVSLFSTDRRLLEIRGSLIVRQLCVSLSGERIYRTLAEILERDDDLEFAGIMVQNLSMGLITAPELGDLRKRLRNLETKDGQLLFTSLYRSWCHNAVATFSLCLLAQAYEQASNLLQIFADLEITVSLLIQVDKLVQLLESPVFTYLRLQLLEPEKYPYLFKCLYGLLMLLPQSSAFATLRNRLNAVNSMGFIHLAPKTPSTVFERGTGSGVGVGPKGRKGVDEIKWPELLEKFRNVQLRHEKARRTATLKNPPVFAFDPLSTRPHETPNSTPKENGMGKDGGLSRGGSTPSTPTTAGPGANGKGHGRSKSIGLANRLYQARQKRKE</sequence>
<dbReference type="Gene3D" id="1.25.10.10">
    <property type="entry name" value="Leucine-rich Repeat Variant"/>
    <property type="match status" value="2"/>
</dbReference>
<dbReference type="InterPro" id="IPR026825">
    <property type="entry name" value="Vac14"/>
</dbReference>
<evidence type="ECO:0000256" key="2">
    <source>
        <dbReference type="ARBA" id="ARBA00010225"/>
    </source>
</evidence>
<comment type="caution">
    <text evidence="8">The sequence shown here is derived from an EMBL/GenBank/DDBJ whole genome shotgun (WGS) entry which is preliminary data.</text>
</comment>
<evidence type="ECO:0000313" key="8">
    <source>
        <dbReference type="EMBL" id="GAO46427.1"/>
    </source>
</evidence>
<dbReference type="GO" id="GO:0010008">
    <property type="term" value="C:endosome membrane"/>
    <property type="evidence" value="ECO:0007669"/>
    <property type="project" value="TreeGrafter"/>
</dbReference>
<evidence type="ECO:0000313" key="9">
    <source>
        <dbReference type="Proteomes" id="UP000033140"/>
    </source>
</evidence>
<name>A0A0E9N975_SAICN</name>
<evidence type="ECO:0000256" key="6">
    <source>
        <dbReference type="SAM" id="MobiDB-lite"/>
    </source>
</evidence>
<keyword evidence="4" id="KW-0472">Membrane</keyword>
<keyword evidence="3" id="KW-0677">Repeat</keyword>
<evidence type="ECO:0000256" key="4">
    <source>
        <dbReference type="ARBA" id="ARBA00023136"/>
    </source>
</evidence>
<reference evidence="8 9" key="3">
    <citation type="journal article" date="2015" name="Genome Announc.">
        <title>Draft Genome Sequence of the Archiascomycetous Yeast Saitoella complicata.</title>
        <authorList>
            <person name="Yamauchi K."/>
            <person name="Kondo S."/>
            <person name="Hamamoto M."/>
            <person name="Takahashi Y."/>
            <person name="Ogura Y."/>
            <person name="Hayashi T."/>
            <person name="Nishida H."/>
        </authorList>
    </citation>
    <scope>NUCLEOTIDE SEQUENCE [LARGE SCALE GENOMIC DNA]</scope>
    <source>
        <strain evidence="8 9">NRRL Y-17804</strain>
    </source>
</reference>
<dbReference type="PROSITE" id="PS50077">
    <property type="entry name" value="HEAT_REPEAT"/>
    <property type="match status" value="1"/>
</dbReference>
<evidence type="ECO:0000256" key="5">
    <source>
        <dbReference type="PROSITE-ProRule" id="PRU00103"/>
    </source>
</evidence>